<comment type="caution">
    <text evidence="2">The sequence shown here is derived from an EMBL/GenBank/DDBJ whole genome shotgun (WGS) entry which is preliminary data.</text>
</comment>
<dbReference type="InterPro" id="IPR006944">
    <property type="entry name" value="Phage/GTA_portal"/>
</dbReference>
<protein>
    <submittedName>
        <fullName evidence="2">Phage portal protein</fullName>
    </submittedName>
</protein>
<evidence type="ECO:0000313" key="3">
    <source>
        <dbReference type="Proteomes" id="UP000324927"/>
    </source>
</evidence>
<dbReference type="OrthoDB" id="7592047at2"/>
<name>A0A5A9GUF9_AZOLI</name>
<gene>
    <name evidence="2" type="ORF">FZ942_08980</name>
</gene>
<dbReference type="Pfam" id="PF04860">
    <property type="entry name" value="Phage_portal"/>
    <property type="match status" value="1"/>
</dbReference>
<dbReference type="EMBL" id="VTTN01000002">
    <property type="protein sequence ID" value="KAA0597214.1"/>
    <property type="molecule type" value="Genomic_DNA"/>
</dbReference>
<dbReference type="AlphaFoldDB" id="A0A5A9GUF9"/>
<feature type="region of interest" description="Disordered" evidence="1">
    <location>
        <begin position="379"/>
        <end position="401"/>
    </location>
</feature>
<organism evidence="2 3">
    <name type="scientific">Azospirillum lipoferum</name>
    <dbReference type="NCBI Taxonomy" id="193"/>
    <lineage>
        <taxon>Bacteria</taxon>
        <taxon>Pseudomonadati</taxon>
        <taxon>Pseudomonadota</taxon>
        <taxon>Alphaproteobacteria</taxon>
        <taxon>Rhodospirillales</taxon>
        <taxon>Azospirillaceae</taxon>
        <taxon>Azospirillum</taxon>
    </lineage>
</organism>
<evidence type="ECO:0000313" key="2">
    <source>
        <dbReference type="EMBL" id="KAA0597214.1"/>
    </source>
</evidence>
<accession>A0A5A9GUF9</accession>
<reference evidence="2 3" key="1">
    <citation type="submission" date="2019-08" db="EMBL/GenBank/DDBJ databases">
        <authorList>
            <person name="Grouzdev D."/>
            <person name="Tikhonova E."/>
            <person name="Kravchenko I."/>
        </authorList>
    </citation>
    <scope>NUCLEOTIDE SEQUENCE [LARGE SCALE GENOMIC DNA]</scope>
    <source>
        <strain evidence="2 3">59b</strain>
    </source>
</reference>
<proteinExistence type="predicted"/>
<dbReference type="Proteomes" id="UP000324927">
    <property type="component" value="Unassembled WGS sequence"/>
</dbReference>
<keyword evidence="3" id="KW-1185">Reference proteome</keyword>
<dbReference type="RefSeq" id="WP_149230742.1">
    <property type="nucleotide sequence ID" value="NZ_JALJXJ010000001.1"/>
</dbReference>
<sequence>MGFFRRLVGLERRSGSLGDLERLFALANTTASGLSVSPDGALQSPTCLACVRVLSESISQIPVHVFRRGPNGEKDRAGDHPVEKLISGCPIDWMTSVEFRQSMMTSALLHGAAYAWVGRAGGRVVEIVPIAPGVITRETDRLTGEPRFFATTTDGGRREVDRRDLLVIRLPGADPNRDLSLVHLLRESIALDIAMAGYAAKLFAKGCRPSGALKASGRLTPEAIKRLQTSVQAAHSGAEAGKLIVLEEGLSFEQMQFSSVDAQYLETWRRLTSEICRGFRVPVHLAQDWERATWSNSEHMSQSFLTLTMMPWIKIWEQAMMRDLLDEGEREDFYIEFVTADLARADLSARFNAYTAAANAGILTVNEIRALESRPPLPGGDVLRQPLNMTNAAGQGGKADG</sequence>
<dbReference type="InterPro" id="IPR006427">
    <property type="entry name" value="Portal_HK97"/>
</dbReference>
<evidence type="ECO:0000256" key="1">
    <source>
        <dbReference type="SAM" id="MobiDB-lite"/>
    </source>
</evidence>
<dbReference type="NCBIfam" id="TIGR01537">
    <property type="entry name" value="portal_HK97"/>
    <property type="match status" value="1"/>
</dbReference>